<dbReference type="Proteomes" id="UP000702544">
    <property type="component" value="Unassembled WGS sequence"/>
</dbReference>
<dbReference type="Pfam" id="PF21948">
    <property type="entry name" value="LplA-B_cat"/>
    <property type="match status" value="1"/>
</dbReference>
<dbReference type="PANTHER" id="PTHR43679">
    <property type="entry name" value="OCTANOYLTRANSFERASE LIPM-RELATED"/>
    <property type="match status" value="1"/>
</dbReference>
<dbReference type="InterPro" id="IPR045864">
    <property type="entry name" value="aa-tRNA-synth_II/BPL/LPL"/>
</dbReference>
<comment type="caution">
    <text evidence="3">The sequence shown here is derived from an EMBL/GenBank/DDBJ whole genome shotgun (WGS) entry which is preliminary data.</text>
</comment>
<protein>
    <recommendedName>
        <fullName evidence="2">BPL/LPL catalytic domain-containing protein</fullName>
    </recommendedName>
</protein>
<dbReference type="PANTHER" id="PTHR43679:SF2">
    <property type="entry name" value="OCTANOYL-[GCVH]:PROTEIN N-OCTANOYLTRANSFERASE"/>
    <property type="match status" value="1"/>
</dbReference>
<accession>A0AAE4Z7P3</accession>
<evidence type="ECO:0000313" key="3">
    <source>
        <dbReference type="EMBL" id="NIR75309.1"/>
    </source>
</evidence>
<gene>
    <name evidence="3" type="ORF">GWO12_09395</name>
</gene>
<proteinExistence type="predicted"/>
<dbReference type="Gene3D" id="3.30.930.10">
    <property type="entry name" value="Bira Bifunctional Protein, Domain 2"/>
    <property type="match status" value="1"/>
</dbReference>
<evidence type="ECO:0000256" key="1">
    <source>
        <dbReference type="SAM" id="MobiDB-lite"/>
    </source>
</evidence>
<reference evidence="3 4" key="1">
    <citation type="submission" date="2020-01" db="EMBL/GenBank/DDBJ databases">
        <title>Genomes assembled from Gulf of Kutch pelagic sediment metagenomes.</title>
        <authorList>
            <person name="Chandrashekar M."/>
            <person name="Mahajan M.S."/>
            <person name="Dave K.J."/>
            <person name="Vatsa P."/>
            <person name="Nathani N.M."/>
        </authorList>
    </citation>
    <scope>NUCLEOTIDE SEQUENCE [LARGE SCALE GENOMIC DNA]</scope>
    <source>
        <strain evidence="3">KS3-K002</strain>
    </source>
</reference>
<evidence type="ECO:0000259" key="2">
    <source>
        <dbReference type="PROSITE" id="PS51733"/>
    </source>
</evidence>
<dbReference type="InterPro" id="IPR050664">
    <property type="entry name" value="Octanoyltrans_LipM/LipL"/>
</dbReference>
<feature type="region of interest" description="Disordered" evidence="1">
    <location>
        <begin position="1"/>
        <end position="27"/>
    </location>
</feature>
<dbReference type="InterPro" id="IPR004143">
    <property type="entry name" value="BPL_LPL_catalytic"/>
</dbReference>
<organism evidence="3 4">
    <name type="scientific">Candidatus Kutchimonas denitrificans</name>
    <dbReference type="NCBI Taxonomy" id="3056748"/>
    <lineage>
        <taxon>Bacteria</taxon>
        <taxon>Pseudomonadati</taxon>
        <taxon>Gemmatimonadota</taxon>
        <taxon>Gemmatimonadia</taxon>
        <taxon>Candidatus Palauibacterales</taxon>
        <taxon>Candidatus Palauibacteraceae</taxon>
        <taxon>Candidatus Kutchimonas</taxon>
    </lineage>
</organism>
<evidence type="ECO:0000313" key="4">
    <source>
        <dbReference type="Proteomes" id="UP000702544"/>
    </source>
</evidence>
<name>A0AAE4Z7P3_9BACT</name>
<dbReference type="AlphaFoldDB" id="A0AAE4Z7P3"/>
<sequence length="284" mass="31818">MTRANRPTRQHGETRPAAAPRQHPSAPKVWRLIESPADTGSRNMAVDVVLAETVRETGQPVLRLYRWWPPCISLGRNQPAKGQYDDAEAKRRGIDFVRRPTGGRAVYHHHEVTYAVAVGDRQLGGPRRTYEAIHRALLAGLRLLGASTEIVDPRVALRPSTVPCFQEIDGGAIVAGRRKLVGSAQLRERGVLLQHGSILLTGDQSPTTELLKVAWKSDERDRPAALDELLDFLPTWGELVNGLLSGFERLLDVEFVQSRLDDAEKGRMMRHSRHFSDPGWTWRL</sequence>
<dbReference type="PROSITE" id="PS51733">
    <property type="entry name" value="BPL_LPL_CATALYTIC"/>
    <property type="match status" value="1"/>
</dbReference>
<dbReference type="EMBL" id="JAACAK010000070">
    <property type="protein sequence ID" value="NIR75309.1"/>
    <property type="molecule type" value="Genomic_DNA"/>
</dbReference>
<feature type="domain" description="BPL/LPL catalytic" evidence="2">
    <location>
        <begin position="56"/>
        <end position="255"/>
    </location>
</feature>
<dbReference type="SUPFAM" id="SSF55681">
    <property type="entry name" value="Class II aaRS and biotin synthetases"/>
    <property type="match status" value="1"/>
</dbReference>